<dbReference type="InterPro" id="IPR018060">
    <property type="entry name" value="HTH_AraC"/>
</dbReference>
<dbReference type="InterPro" id="IPR014710">
    <property type="entry name" value="RmlC-like_jellyroll"/>
</dbReference>
<evidence type="ECO:0000256" key="1">
    <source>
        <dbReference type="ARBA" id="ARBA00023015"/>
    </source>
</evidence>
<gene>
    <name evidence="6" type="ORF">IDH44_17535</name>
</gene>
<comment type="caution">
    <text evidence="6">The sequence shown here is derived from an EMBL/GenBank/DDBJ whole genome shotgun (WGS) entry which is preliminary data.</text>
</comment>
<keyword evidence="1" id="KW-0805">Transcription regulation</keyword>
<proteinExistence type="predicted"/>
<name>A0A927BUD6_9BACL</name>
<dbReference type="Proteomes" id="UP000621560">
    <property type="component" value="Unassembled WGS sequence"/>
</dbReference>
<dbReference type="GO" id="GO:0043565">
    <property type="term" value="F:sequence-specific DNA binding"/>
    <property type="evidence" value="ECO:0007669"/>
    <property type="project" value="InterPro"/>
</dbReference>
<feature type="compositionally biased region" description="Polar residues" evidence="4">
    <location>
        <begin position="274"/>
        <end position="289"/>
    </location>
</feature>
<dbReference type="SMART" id="SM00342">
    <property type="entry name" value="HTH_ARAC"/>
    <property type="match status" value="1"/>
</dbReference>
<accession>A0A927BUD6</accession>
<evidence type="ECO:0000259" key="5">
    <source>
        <dbReference type="PROSITE" id="PS01124"/>
    </source>
</evidence>
<dbReference type="GO" id="GO:0003700">
    <property type="term" value="F:DNA-binding transcription factor activity"/>
    <property type="evidence" value="ECO:0007669"/>
    <property type="project" value="InterPro"/>
</dbReference>
<dbReference type="InterPro" id="IPR009057">
    <property type="entry name" value="Homeodomain-like_sf"/>
</dbReference>
<evidence type="ECO:0000313" key="6">
    <source>
        <dbReference type="EMBL" id="MBD2847003.1"/>
    </source>
</evidence>
<dbReference type="Pfam" id="PF12833">
    <property type="entry name" value="HTH_18"/>
    <property type="match status" value="1"/>
</dbReference>
<dbReference type="Gene3D" id="2.60.120.10">
    <property type="entry name" value="Jelly Rolls"/>
    <property type="match status" value="1"/>
</dbReference>
<dbReference type="EMBL" id="JACXIZ010000030">
    <property type="protein sequence ID" value="MBD2847003.1"/>
    <property type="molecule type" value="Genomic_DNA"/>
</dbReference>
<dbReference type="RefSeq" id="WP_190919937.1">
    <property type="nucleotide sequence ID" value="NZ_JACXIZ010000030.1"/>
</dbReference>
<dbReference type="InterPro" id="IPR003313">
    <property type="entry name" value="AraC-bd"/>
</dbReference>
<dbReference type="SUPFAM" id="SSF51215">
    <property type="entry name" value="Regulatory protein AraC"/>
    <property type="match status" value="1"/>
</dbReference>
<evidence type="ECO:0000256" key="4">
    <source>
        <dbReference type="SAM" id="MobiDB-lite"/>
    </source>
</evidence>
<feature type="region of interest" description="Disordered" evidence="4">
    <location>
        <begin position="269"/>
        <end position="289"/>
    </location>
</feature>
<keyword evidence="3" id="KW-0804">Transcription</keyword>
<dbReference type="AlphaFoldDB" id="A0A927BUD6"/>
<dbReference type="PANTHER" id="PTHR43280">
    <property type="entry name" value="ARAC-FAMILY TRANSCRIPTIONAL REGULATOR"/>
    <property type="match status" value="1"/>
</dbReference>
<evidence type="ECO:0000256" key="3">
    <source>
        <dbReference type="ARBA" id="ARBA00023163"/>
    </source>
</evidence>
<reference evidence="6" key="1">
    <citation type="submission" date="2020-09" db="EMBL/GenBank/DDBJ databases">
        <title>A novel bacterium of genus Paenibacillus, isolated from South China Sea.</title>
        <authorList>
            <person name="Huang H."/>
            <person name="Mo K."/>
            <person name="Hu Y."/>
        </authorList>
    </citation>
    <scope>NUCLEOTIDE SEQUENCE</scope>
    <source>
        <strain evidence="6">IB182496</strain>
    </source>
</reference>
<sequence length="289" mass="33319">MTTHITWLDEVHLGRFAGFGKANCEIGWNWSPPPLVDYDLWYVVAGKGELMLEGRRYPLRKGRCFLVRPGDRPAAKQDPMDRLTVIYIHFSIAEKAGPVQPDALPPRCTDLEDPYFFEMLLHRMLHLLYYEPDGKEQELDYVLKLALLQLYREHARAPDPAIELPRKQKHLVGQLIAYMREEGGRRIPHRELADRVGLSPQYVSAMFKKHTGTSLKQYMTRVRMERAAHLLAETSMNVTQVAEALHYTNIYLFSRQFKQHHGCPPSRFLYKSAPTRTHSGTPQPGTEAP</sequence>
<feature type="domain" description="HTH araC/xylS-type" evidence="5">
    <location>
        <begin position="173"/>
        <end position="271"/>
    </location>
</feature>
<dbReference type="Gene3D" id="1.10.10.60">
    <property type="entry name" value="Homeodomain-like"/>
    <property type="match status" value="2"/>
</dbReference>
<dbReference type="Pfam" id="PF02311">
    <property type="entry name" value="AraC_binding"/>
    <property type="match status" value="1"/>
</dbReference>
<protein>
    <submittedName>
        <fullName evidence="6">Helix-turn-helix transcriptional regulator</fullName>
    </submittedName>
</protein>
<dbReference type="PANTHER" id="PTHR43280:SF2">
    <property type="entry name" value="HTH-TYPE TRANSCRIPTIONAL REGULATOR EXSA"/>
    <property type="match status" value="1"/>
</dbReference>
<keyword evidence="2" id="KW-0238">DNA-binding</keyword>
<evidence type="ECO:0000256" key="2">
    <source>
        <dbReference type="ARBA" id="ARBA00023125"/>
    </source>
</evidence>
<evidence type="ECO:0000313" key="7">
    <source>
        <dbReference type="Proteomes" id="UP000621560"/>
    </source>
</evidence>
<keyword evidence="7" id="KW-1185">Reference proteome</keyword>
<dbReference type="PROSITE" id="PS01124">
    <property type="entry name" value="HTH_ARAC_FAMILY_2"/>
    <property type="match status" value="1"/>
</dbReference>
<dbReference type="InterPro" id="IPR037923">
    <property type="entry name" value="HTH-like"/>
</dbReference>
<dbReference type="SUPFAM" id="SSF46689">
    <property type="entry name" value="Homeodomain-like"/>
    <property type="match status" value="2"/>
</dbReference>
<organism evidence="6 7">
    <name type="scientific">Paenibacillus sabuli</name>
    <dbReference type="NCBI Taxonomy" id="2772509"/>
    <lineage>
        <taxon>Bacteria</taxon>
        <taxon>Bacillati</taxon>
        <taxon>Bacillota</taxon>
        <taxon>Bacilli</taxon>
        <taxon>Bacillales</taxon>
        <taxon>Paenibacillaceae</taxon>
        <taxon>Paenibacillus</taxon>
    </lineage>
</organism>